<dbReference type="GO" id="GO:0016887">
    <property type="term" value="F:ATP hydrolysis activity"/>
    <property type="evidence" value="ECO:0007669"/>
    <property type="project" value="InterPro"/>
</dbReference>
<dbReference type="GO" id="GO:0005524">
    <property type="term" value="F:ATP binding"/>
    <property type="evidence" value="ECO:0007669"/>
    <property type="project" value="UniProtKB-KW"/>
</dbReference>
<keyword evidence="6" id="KW-0677">Repeat</keyword>
<dbReference type="InterPro" id="IPR011527">
    <property type="entry name" value="ABC1_TM_dom"/>
</dbReference>
<dbReference type="Gene3D" id="1.20.1560.10">
    <property type="entry name" value="ABC transporter type 1, transmembrane domain"/>
    <property type="match status" value="1"/>
</dbReference>
<evidence type="ECO:0000256" key="5">
    <source>
        <dbReference type="ARBA" id="ARBA00022692"/>
    </source>
</evidence>
<feature type="domain" description="ABC transporter" evidence="15">
    <location>
        <begin position="1067"/>
        <end position="1305"/>
    </location>
</feature>
<evidence type="ECO:0000313" key="17">
    <source>
        <dbReference type="EMBL" id="MBW13734.1"/>
    </source>
</evidence>
<keyword evidence="12" id="KW-0325">Glycoprotein</keyword>
<feature type="transmembrane region" description="Helical" evidence="14">
    <location>
        <begin position="743"/>
        <end position="767"/>
    </location>
</feature>
<dbReference type="GO" id="GO:0008559">
    <property type="term" value="F:ABC-type xenobiotic transporter activity"/>
    <property type="evidence" value="ECO:0007669"/>
    <property type="project" value="UniProtKB-EC"/>
</dbReference>
<evidence type="ECO:0000259" key="16">
    <source>
        <dbReference type="PROSITE" id="PS50929"/>
    </source>
</evidence>
<dbReference type="OrthoDB" id="6500128at2759"/>
<dbReference type="GO" id="GO:0090374">
    <property type="term" value="P:oligopeptide export from mitochondrion"/>
    <property type="evidence" value="ECO:0007669"/>
    <property type="project" value="TreeGrafter"/>
</dbReference>
<evidence type="ECO:0000256" key="11">
    <source>
        <dbReference type="ARBA" id="ARBA00023136"/>
    </source>
</evidence>
<feature type="transmembrane region" description="Helical" evidence="14">
    <location>
        <begin position="382"/>
        <end position="404"/>
    </location>
</feature>
<feature type="domain" description="ABC transmembrane type-1" evidence="16">
    <location>
        <begin position="90"/>
        <end position="409"/>
    </location>
</feature>
<evidence type="ECO:0000256" key="14">
    <source>
        <dbReference type="SAM" id="Phobius"/>
    </source>
</evidence>
<dbReference type="SMART" id="SM00382">
    <property type="entry name" value="AAA"/>
    <property type="match status" value="2"/>
</dbReference>
<dbReference type="FunFam" id="1.20.1560.10:FF:000018">
    <property type="entry name" value="ATP-binding cassette subfamily B member 11"/>
    <property type="match status" value="1"/>
</dbReference>
<feature type="transmembrane region" description="Helical" evidence="14">
    <location>
        <begin position="869"/>
        <end position="886"/>
    </location>
</feature>
<dbReference type="Pfam" id="PF00005">
    <property type="entry name" value="ABC_tran"/>
    <property type="match status" value="2"/>
</dbReference>
<dbReference type="InterPro" id="IPR003439">
    <property type="entry name" value="ABC_transporter-like_ATP-bd"/>
</dbReference>
<feature type="transmembrane region" description="Helical" evidence="14">
    <location>
        <begin position="85"/>
        <end position="109"/>
    </location>
</feature>
<dbReference type="FunFam" id="3.40.50.300:FF:000205">
    <property type="entry name" value="ABC transporter B family member 4"/>
    <property type="match status" value="1"/>
</dbReference>
<dbReference type="FunFam" id="3.40.50.300:FF:000479">
    <property type="entry name" value="Multidrug resistance protein 1A"/>
    <property type="match status" value="1"/>
</dbReference>
<dbReference type="CDD" id="cd18577">
    <property type="entry name" value="ABC_6TM_Pgp_ABCB1_D1_like"/>
    <property type="match status" value="1"/>
</dbReference>
<dbReference type="PANTHER" id="PTHR43394:SF27">
    <property type="entry name" value="ATP-DEPENDENT TRANSLOCASE ABCB1-LIKE"/>
    <property type="match status" value="1"/>
</dbReference>
<name>A0A2H8THZ2_9HEMI</name>
<dbReference type="PROSITE" id="PS50929">
    <property type="entry name" value="ABC_TM1F"/>
    <property type="match status" value="2"/>
</dbReference>
<evidence type="ECO:0000256" key="4">
    <source>
        <dbReference type="ARBA" id="ARBA00022448"/>
    </source>
</evidence>
<feature type="domain" description="ABC transporter" evidence="15">
    <location>
        <begin position="444"/>
        <end position="680"/>
    </location>
</feature>
<dbReference type="FunFam" id="1.20.1560.10:FF:000121">
    <property type="entry name" value="ABC transporter B family member 9"/>
    <property type="match status" value="1"/>
</dbReference>
<gene>
    <name evidence="17" type="primary">Abcb1a_0</name>
</gene>
<protein>
    <recommendedName>
        <fullName evidence="3">ABC-type xenobiotic transporter</fullName>
        <ecNumber evidence="3">7.6.2.2</ecNumber>
    </recommendedName>
</protein>
<dbReference type="PANTHER" id="PTHR43394">
    <property type="entry name" value="ATP-DEPENDENT PERMEASE MDL1, MITOCHONDRIAL"/>
    <property type="match status" value="1"/>
</dbReference>
<keyword evidence="7" id="KW-0547">Nucleotide-binding</keyword>
<accession>A0A2H8THZ2</accession>
<dbReference type="EMBL" id="GFXV01001929">
    <property type="protein sequence ID" value="MBW13734.1"/>
    <property type="molecule type" value="Transcribed_RNA"/>
</dbReference>
<dbReference type="Gene3D" id="3.40.50.300">
    <property type="entry name" value="P-loop containing nucleotide triphosphate hydrolases"/>
    <property type="match status" value="2"/>
</dbReference>
<organism evidence="17">
    <name type="scientific">Melanaphis sacchari</name>
    <dbReference type="NCBI Taxonomy" id="742174"/>
    <lineage>
        <taxon>Eukaryota</taxon>
        <taxon>Metazoa</taxon>
        <taxon>Ecdysozoa</taxon>
        <taxon>Arthropoda</taxon>
        <taxon>Hexapoda</taxon>
        <taxon>Insecta</taxon>
        <taxon>Pterygota</taxon>
        <taxon>Neoptera</taxon>
        <taxon>Paraneoptera</taxon>
        <taxon>Hemiptera</taxon>
        <taxon>Sternorrhyncha</taxon>
        <taxon>Aphidomorpha</taxon>
        <taxon>Aphidoidea</taxon>
        <taxon>Aphididae</taxon>
        <taxon>Aphidini</taxon>
        <taxon>Melanaphis</taxon>
    </lineage>
</organism>
<feature type="transmembrane region" description="Helical" evidence="14">
    <location>
        <begin position="268"/>
        <end position="288"/>
    </location>
</feature>
<comment type="similarity">
    <text evidence="2">Belongs to the ABC transporter superfamily. ABCB family. Multidrug resistance exporter (TC 3.A.1.201) subfamily.</text>
</comment>
<dbReference type="CDD" id="cd18578">
    <property type="entry name" value="ABC_6TM_Pgp_ABCB1_D2_like"/>
    <property type="match status" value="1"/>
</dbReference>
<dbReference type="PROSITE" id="PS50893">
    <property type="entry name" value="ABC_TRANSPORTER_2"/>
    <property type="match status" value="2"/>
</dbReference>
<evidence type="ECO:0000256" key="10">
    <source>
        <dbReference type="ARBA" id="ARBA00022989"/>
    </source>
</evidence>
<dbReference type="GO" id="GO:0097254">
    <property type="term" value="P:renal tubular secretion"/>
    <property type="evidence" value="ECO:0007669"/>
    <property type="project" value="UniProtKB-ARBA"/>
</dbReference>
<dbReference type="InterPro" id="IPR039421">
    <property type="entry name" value="Type_1_exporter"/>
</dbReference>
<dbReference type="InterPro" id="IPR027417">
    <property type="entry name" value="P-loop_NTPase"/>
</dbReference>
<keyword evidence="5 14" id="KW-0812">Transmembrane</keyword>
<keyword evidence="10 14" id="KW-1133">Transmembrane helix</keyword>
<feature type="transmembrane region" description="Helical" evidence="14">
    <location>
        <begin position="169"/>
        <end position="188"/>
    </location>
</feature>
<comment type="catalytic activity">
    <reaction evidence="13">
        <text>ATP + H2O + xenobioticSide 1 = ADP + phosphate + xenobioticSide 2.</text>
        <dbReference type="EC" id="7.6.2.2"/>
    </reaction>
</comment>
<keyword evidence="11 14" id="KW-0472">Membrane</keyword>
<dbReference type="GO" id="GO:0015421">
    <property type="term" value="F:ABC-type oligopeptide transporter activity"/>
    <property type="evidence" value="ECO:0007669"/>
    <property type="project" value="TreeGrafter"/>
</dbReference>
<dbReference type="InterPro" id="IPR003593">
    <property type="entry name" value="AAA+_ATPase"/>
</dbReference>
<dbReference type="InterPro" id="IPR017871">
    <property type="entry name" value="ABC_transporter-like_CS"/>
</dbReference>
<proteinExistence type="inferred from homology"/>
<evidence type="ECO:0000256" key="3">
    <source>
        <dbReference type="ARBA" id="ARBA00012191"/>
    </source>
</evidence>
<reference evidence="17" key="1">
    <citation type="submission" date="2017-10" db="EMBL/GenBank/DDBJ databases">
        <title>Transcriptome Assembly of Sugarcane Aphid Adults.</title>
        <authorList>
            <person name="Scully E.D."/>
            <person name="Palmer N.A."/>
            <person name="Geib S.M."/>
            <person name="Sarath G."/>
            <person name="Sattler S.E."/>
        </authorList>
    </citation>
    <scope>NUCLEOTIDE SEQUENCE</scope>
    <source>
        <tissue evidence="17">Whole body</tissue>
    </source>
</reference>
<keyword evidence="4" id="KW-0813">Transport</keyword>
<evidence type="ECO:0000256" key="2">
    <source>
        <dbReference type="ARBA" id="ARBA00007577"/>
    </source>
</evidence>
<evidence type="ECO:0000259" key="15">
    <source>
        <dbReference type="PROSITE" id="PS50893"/>
    </source>
</evidence>
<sequence>MPSKTYTVDQDVYKSKFNNNKIHQKHEFAEEIELPSIISASIHSGLSNSTLNLNNRSIVKPECKSVSDVKFGLLRIFRYADIWDMILMMVGIIMSLASGASLPILALIFGDMTNTFIRQTSALNPITATTSNNIVLRATVSNEITTQFDSIPPLTPEEFDNYMTNISLYYLYIGIVVLISAYIQTWCWEMACERQVYRLRNIFFSQIIRQDITWFDTNQSSDLTSKLFDDLERIREGISSKFSMLTQFVSTFISGLWIGFYISPKLTGILLLVGPIIIGIMSFLSLNASKACHREQIKYAEAGSIAEEIFTSIRTVAAFGLEKQGISRYVAALKKGRNIATKRYKLFSIGLGTVFMLMYTGYGVAFYCGANLVSIGEATPGTVFTVFFSVMAGSFSIGSALPYLNSVSTAIGVARNLYGIIDRVPKIDSYSKKGLKPRKVTGKIEVRNVDFRYPSRSAVKVLNNLSFTIKPGQTVALVGSSGAGKSTIVGLLLRFYDPEAGQIYLDSIKLTDLNVHWLRDQIGVVSQEPILFGVSIAENIRYGREDITNEELIEAAIQANAHDFIKELPNGYNTYVGDRGCQLSGGQKQRISIARALVRDPKILLLDEATSALDSQSEGVVQDALDRVMKGRTTIIVAHRLSTIRNADVIHAMKNGKIYESGTHSELMDKKGLYYKLVVTQTKTCNENKEETTLEKEDKADDYENCEELLKDCSVCEEEDMNEIKKNSKYCMWKLIKFNSPEWVFLLFGCIGCIINGGLVPIYAYFYGQVFESLTLKGEELKREARFWSLMFVLLGITAGLTIVCQTWFLTYASEKLMMRLRSMAFTNLLRQSVGWFDNKDSNPGSLTTKLARDAPIVKAAGGMRVGQVMSSTVTLAIAIFIALIFGWKLAIVLSLAVPLIIGAGYQQQMGLRKNQRRDAKFMDEAGRIATESVQNVRTVQSLGKEEKFVELYHKSLKIPNKEAKKQAYIYAALFALSQSITYILYSVAFKYGSYLVLKGEMTPSAVYRVFFALSFSAHSVGHTMAFLQDYAKAKHSASLIFQLIEKPTEIDSQSNEGDKPEIIGKISFKGVSFSYPTRKAKKVLNNMHFTVEAGKTLALVGESGCGKSTVISLLERFYNPSFGVIEVDGNDIRKINIKHLRNNIGLVTQEPVLFDCTIKENISYGVSTNDVPFDVIVEAAKKANAHNFIMNLPQGYDTIAGDRGTQLSGGQKQRIAIARALVRNPKILLLDEATSALDTESEKIVQEALDEARKGRTCITIAHRLSTIQSADYIAVVSQGQITELGSHEELQKLKGCYYELVKRQQL</sequence>
<dbReference type="GO" id="GO:0017085">
    <property type="term" value="P:response to insecticide"/>
    <property type="evidence" value="ECO:0007669"/>
    <property type="project" value="UniProtKB-ARBA"/>
</dbReference>
<evidence type="ECO:0000256" key="6">
    <source>
        <dbReference type="ARBA" id="ARBA00022737"/>
    </source>
</evidence>
<dbReference type="Pfam" id="PF00664">
    <property type="entry name" value="ABC_membrane"/>
    <property type="match status" value="2"/>
</dbReference>
<evidence type="ECO:0000256" key="1">
    <source>
        <dbReference type="ARBA" id="ARBA00004141"/>
    </source>
</evidence>
<feature type="transmembrane region" description="Helical" evidence="14">
    <location>
        <begin position="787"/>
        <end position="813"/>
    </location>
</feature>
<feature type="transmembrane region" description="Helical" evidence="14">
    <location>
        <begin position="968"/>
        <end position="986"/>
    </location>
</feature>
<dbReference type="EC" id="7.6.2.2" evidence="3"/>
<evidence type="ECO:0000256" key="7">
    <source>
        <dbReference type="ARBA" id="ARBA00022741"/>
    </source>
</evidence>
<dbReference type="CDD" id="cd03249">
    <property type="entry name" value="ABC_MTABC3_MDL1_MDL2"/>
    <property type="match status" value="2"/>
</dbReference>
<keyword evidence="8" id="KW-0067">ATP-binding</keyword>
<feature type="transmembrane region" description="Helical" evidence="14">
    <location>
        <begin position="242"/>
        <end position="262"/>
    </location>
</feature>
<evidence type="ECO:0000256" key="13">
    <source>
        <dbReference type="ARBA" id="ARBA00034018"/>
    </source>
</evidence>
<feature type="transmembrane region" description="Helical" evidence="14">
    <location>
        <begin position="1006"/>
        <end position="1028"/>
    </location>
</feature>
<evidence type="ECO:0000256" key="12">
    <source>
        <dbReference type="ARBA" id="ARBA00023180"/>
    </source>
</evidence>
<evidence type="ECO:0000256" key="8">
    <source>
        <dbReference type="ARBA" id="ARBA00022840"/>
    </source>
</evidence>
<feature type="transmembrane region" description="Helical" evidence="14">
    <location>
        <begin position="892"/>
        <end position="908"/>
    </location>
</feature>
<dbReference type="GO" id="GO:0005743">
    <property type="term" value="C:mitochondrial inner membrane"/>
    <property type="evidence" value="ECO:0007669"/>
    <property type="project" value="TreeGrafter"/>
</dbReference>
<dbReference type="SUPFAM" id="SSF90123">
    <property type="entry name" value="ABC transporter transmembrane region"/>
    <property type="match status" value="2"/>
</dbReference>
<dbReference type="InterPro" id="IPR036640">
    <property type="entry name" value="ABC1_TM_sf"/>
</dbReference>
<dbReference type="PROSITE" id="PS00211">
    <property type="entry name" value="ABC_TRANSPORTER_1"/>
    <property type="match status" value="2"/>
</dbReference>
<dbReference type="SUPFAM" id="SSF52540">
    <property type="entry name" value="P-loop containing nucleoside triphosphate hydrolases"/>
    <property type="match status" value="2"/>
</dbReference>
<keyword evidence="9" id="KW-1278">Translocase</keyword>
<comment type="subcellular location">
    <subcellularLocation>
        <location evidence="1">Membrane</location>
        <topology evidence="1">Multi-pass membrane protein</topology>
    </subcellularLocation>
</comment>
<evidence type="ECO:0000256" key="9">
    <source>
        <dbReference type="ARBA" id="ARBA00022967"/>
    </source>
</evidence>
<feature type="transmembrane region" description="Helical" evidence="14">
    <location>
        <begin position="344"/>
        <end position="362"/>
    </location>
</feature>
<feature type="domain" description="ABC transmembrane type-1" evidence="16">
    <location>
        <begin position="747"/>
        <end position="1033"/>
    </location>
</feature>